<reference evidence="1" key="1">
    <citation type="submission" date="2013-09" db="EMBL/GenBank/DDBJ databases">
        <title>Complete nucleotide sequence of Streptomyces linear plasmid pFRL3.</title>
        <authorList>
            <person name="Chen Z."/>
            <person name="Fang P."/>
            <person name="Qin Z."/>
        </authorList>
    </citation>
    <scope>NUCLEOTIDE SEQUENCE</scope>
    <source>
        <plasmid evidence="1">pFRL3</plasmid>
    </source>
</reference>
<protein>
    <submittedName>
        <fullName evidence="1">Uncharacterized protein</fullName>
    </submittedName>
</protein>
<gene>
    <name evidence="1" type="ORF">pFRL3_422</name>
</gene>
<dbReference type="EMBL" id="KF602048">
    <property type="protein sequence ID" value="AHE39199.1"/>
    <property type="molecule type" value="Genomic_DNA"/>
</dbReference>
<accession>V9Z5C7</accession>
<name>V9Z5C7_9ACTN</name>
<sequence>MELADGPSVPARFTPSLRVERFDEVVQYDNAMTAKPPQRTYENVWQGQCGPDFTVEDGEGSHRVRPIRLRVRWFQDGDATPRWNSIEVTGHEVLPDERLRRLPVREIWTRYHAELGQIPDWFLQFVLANPPAPRTAAEG</sequence>
<keyword evidence="1" id="KW-0614">Plasmid</keyword>
<dbReference type="AlphaFoldDB" id="V9Z5C7"/>
<dbReference type="RefSeq" id="WP_024126580.1">
    <property type="nucleotide sequence ID" value="NC_023283.1"/>
</dbReference>
<proteinExistence type="predicted"/>
<geneLocation type="plasmid" evidence="1">
    <name>pFRL3</name>
</geneLocation>
<evidence type="ECO:0000313" key="1">
    <source>
        <dbReference type="EMBL" id="AHE39199.1"/>
    </source>
</evidence>
<organism evidence="1">
    <name type="scientific">Streptomyces sp. FR1</name>
    <dbReference type="NCBI Taxonomy" id="349971"/>
    <lineage>
        <taxon>Bacteria</taxon>
        <taxon>Bacillati</taxon>
        <taxon>Actinomycetota</taxon>
        <taxon>Actinomycetes</taxon>
        <taxon>Kitasatosporales</taxon>
        <taxon>Streptomycetaceae</taxon>
        <taxon>Streptomyces</taxon>
    </lineage>
</organism>